<evidence type="ECO:0000313" key="1">
    <source>
        <dbReference type="Proteomes" id="UP000887564"/>
    </source>
</evidence>
<sequence>MLAECEGKRTEKVVGREKTTSVSERFFDSCATM</sequence>
<name>A0A914RTL3_PAREQ</name>
<dbReference type="WBParaSite" id="PEQ_0000961201-mRNA-1">
    <property type="protein sequence ID" value="PEQ_0000961201-mRNA-1"/>
    <property type="gene ID" value="PEQ_0000961201"/>
</dbReference>
<proteinExistence type="predicted"/>
<protein>
    <submittedName>
        <fullName evidence="2">Uncharacterized protein</fullName>
    </submittedName>
</protein>
<reference evidence="2" key="1">
    <citation type="submission" date="2022-11" db="UniProtKB">
        <authorList>
            <consortium name="WormBaseParasite"/>
        </authorList>
    </citation>
    <scope>IDENTIFICATION</scope>
</reference>
<dbReference type="Proteomes" id="UP000887564">
    <property type="component" value="Unplaced"/>
</dbReference>
<keyword evidence="1" id="KW-1185">Reference proteome</keyword>
<organism evidence="1 2">
    <name type="scientific">Parascaris equorum</name>
    <name type="common">Equine roundworm</name>
    <dbReference type="NCBI Taxonomy" id="6256"/>
    <lineage>
        <taxon>Eukaryota</taxon>
        <taxon>Metazoa</taxon>
        <taxon>Ecdysozoa</taxon>
        <taxon>Nematoda</taxon>
        <taxon>Chromadorea</taxon>
        <taxon>Rhabditida</taxon>
        <taxon>Spirurina</taxon>
        <taxon>Ascaridomorpha</taxon>
        <taxon>Ascaridoidea</taxon>
        <taxon>Ascarididae</taxon>
        <taxon>Parascaris</taxon>
    </lineage>
</organism>
<accession>A0A914RTL3</accession>
<evidence type="ECO:0000313" key="2">
    <source>
        <dbReference type="WBParaSite" id="PEQ_0000961201-mRNA-1"/>
    </source>
</evidence>
<dbReference type="AlphaFoldDB" id="A0A914RTL3"/>